<evidence type="ECO:0000313" key="3">
    <source>
        <dbReference type="EMBL" id="SLN09925.1"/>
    </source>
</evidence>
<dbReference type="EMBL" id="FWFL01000001">
    <property type="protein sequence ID" value="SLN09925.1"/>
    <property type="molecule type" value="Genomic_DNA"/>
</dbReference>
<evidence type="ECO:0000313" key="4">
    <source>
        <dbReference type="Proteomes" id="UP000193827"/>
    </source>
</evidence>
<dbReference type="Proteomes" id="UP000193827">
    <property type="component" value="Unassembled WGS sequence"/>
</dbReference>
<keyword evidence="2" id="KW-0472">Membrane</keyword>
<proteinExistence type="predicted"/>
<name>A0A1Y5R5T8_9RHOB</name>
<evidence type="ECO:0000256" key="1">
    <source>
        <dbReference type="SAM" id="MobiDB-lite"/>
    </source>
</evidence>
<gene>
    <name evidence="3" type="ORF">PEL8287_00123</name>
</gene>
<feature type="region of interest" description="Disordered" evidence="1">
    <location>
        <begin position="635"/>
        <end position="656"/>
    </location>
</feature>
<organism evidence="3 4">
    <name type="scientific">Roseovarius litorisediminis</name>
    <dbReference type="NCBI Taxonomy" id="1312363"/>
    <lineage>
        <taxon>Bacteria</taxon>
        <taxon>Pseudomonadati</taxon>
        <taxon>Pseudomonadota</taxon>
        <taxon>Alphaproteobacteria</taxon>
        <taxon>Rhodobacterales</taxon>
        <taxon>Roseobacteraceae</taxon>
        <taxon>Roseovarius</taxon>
    </lineage>
</organism>
<dbReference type="OrthoDB" id="8678477at2"/>
<dbReference type="RefSeq" id="WP_085890427.1">
    <property type="nucleotide sequence ID" value="NZ_FWFL01000001.1"/>
</dbReference>
<evidence type="ECO:0000256" key="2">
    <source>
        <dbReference type="SAM" id="Phobius"/>
    </source>
</evidence>
<protein>
    <submittedName>
        <fullName evidence="3">Uncharacterized protein</fullName>
    </submittedName>
</protein>
<sequence>MRERLRYARWAIVVLLFWLPSVVTAQEFVPAQIPGFLTTQERVKQALAQPTTESGLLQLLRRLVVCVSSRQLSERLGARDVRVVLINQNNLAEAIRLRECNLFISGEAARRLNIMYAPPDDVGDVNVPPPEIDNEGPVIQFRQNEFTGTTGAVQIQAAITDPSGVARAVIEGPDGVRPMANSSGRVYQVQFPLPGDYLQQSLIVRARDGRGNESEAKTVVRRLPACGRSEGVNVDLVKRVQEDLNALGRAGGQVDGLAGPGTCRAIAEYGFGESFEWPVLAGQLALDRITLDAPDRVEGPEARIPVSVTVSDPRRTGAVRRVEMLRGGRVAAFRDVQSGLARFDVALNEGTREILEFRAVDARNRVLARDKTQVARSAPVQLNISADGLSDGRLSSEESSVVLRVAISGLAAGQVGYRSTGGQGDVADFRGRPVEFEVAMPLPGQSHTLQFVALDSQRNTHDTREIILMRQKVTISIAPGPELELDEGTGQLSVLLIGARVGTRLEVQGPDGQVLDRGRHRPNQSWTARVKMPEPGGRENVVAVAFDSFGAELVRSQPVTLVRPAAQLPTWVIPAVVGFILLTGLISGLVSVVRKGFRRRPPKTPTPTVRVVSVPDSAPEVEILPELVPSFTLRVEPGDPAEPEIVFDEKEDGDGS</sequence>
<feature type="compositionally biased region" description="Acidic residues" evidence="1">
    <location>
        <begin position="639"/>
        <end position="656"/>
    </location>
</feature>
<keyword evidence="4" id="KW-1185">Reference proteome</keyword>
<dbReference type="AlphaFoldDB" id="A0A1Y5R5T8"/>
<keyword evidence="2" id="KW-1133">Transmembrane helix</keyword>
<accession>A0A1Y5R5T8</accession>
<reference evidence="3 4" key="1">
    <citation type="submission" date="2017-03" db="EMBL/GenBank/DDBJ databases">
        <authorList>
            <person name="Afonso C.L."/>
            <person name="Miller P.J."/>
            <person name="Scott M.A."/>
            <person name="Spackman E."/>
            <person name="Goraichik I."/>
            <person name="Dimitrov K.M."/>
            <person name="Suarez D.L."/>
            <person name="Swayne D.E."/>
        </authorList>
    </citation>
    <scope>NUCLEOTIDE SEQUENCE [LARGE SCALE GENOMIC DNA]</scope>
    <source>
        <strain evidence="3 4">CECT 8287</strain>
    </source>
</reference>
<keyword evidence="2" id="KW-0812">Transmembrane</keyword>
<feature type="transmembrane region" description="Helical" evidence="2">
    <location>
        <begin position="571"/>
        <end position="593"/>
    </location>
</feature>